<evidence type="ECO:0008006" key="3">
    <source>
        <dbReference type="Google" id="ProtNLM"/>
    </source>
</evidence>
<keyword evidence="2" id="KW-1185">Reference proteome</keyword>
<evidence type="ECO:0000313" key="1">
    <source>
        <dbReference type="EMBL" id="BCR05216.1"/>
    </source>
</evidence>
<gene>
    <name evidence="1" type="ORF">DESUT3_22850</name>
</gene>
<protein>
    <recommendedName>
        <fullName evidence="3">Bacterial Ig-like domain-containing protein</fullName>
    </recommendedName>
</protein>
<organism evidence="1 2">
    <name type="scientific">Desulfuromonas versatilis</name>
    <dbReference type="NCBI Taxonomy" id="2802975"/>
    <lineage>
        <taxon>Bacteria</taxon>
        <taxon>Pseudomonadati</taxon>
        <taxon>Thermodesulfobacteriota</taxon>
        <taxon>Desulfuromonadia</taxon>
        <taxon>Desulfuromonadales</taxon>
        <taxon>Desulfuromonadaceae</taxon>
        <taxon>Desulfuromonas</taxon>
    </lineage>
</organism>
<dbReference type="EMBL" id="AP024355">
    <property type="protein sequence ID" value="BCR05216.1"/>
    <property type="molecule type" value="Genomic_DNA"/>
</dbReference>
<dbReference type="InterPro" id="IPR013783">
    <property type="entry name" value="Ig-like_fold"/>
</dbReference>
<reference evidence="1 2" key="2">
    <citation type="journal article" date="2021" name="Int. J. Syst. Evol. Microbiol.">
        <title>Isolation and Polyphasic Characterization of Desulfuromonas versatilis sp. Nov., an Electrogenic Bacteria Capable of Versatile Metabolism Isolated from a Graphene Oxide-Reducing Enrichment Culture.</title>
        <authorList>
            <person name="Xie L."/>
            <person name="Yoshida N."/>
            <person name="Ishii S."/>
            <person name="Meng L."/>
        </authorList>
    </citation>
    <scope>NUCLEOTIDE SEQUENCE [LARGE SCALE GENOMIC DNA]</scope>
    <source>
        <strain evidence="1 2">NIT-T3</strain>
    </source>
</reference>
<dbReference type="RefSeq" id="WP_221248640.1">
    <property type="nucleotide sequence ID" value="NZ_AP024355.1"/>
</dbReference>
<dbReference type="PROSITE" id="PS51257">
    <property type="entry name" value="PROKAR_LIPOPROTEIN"/>
    <property type="match status" value="1"/>
</dbReference>
<proteinExistence type="predicted"/>
<dbReference type="Gene3D" id="2.60.40.10">
    <property type="entry name" value="Immunoglobulins"/>
    <property type="match status" value="3"/>
</dbReference>
<reference evidence="1 2" key="1">
    <citation type="journal article" date="2016" name="C (Basel)">
        <title>Selective Growth of and Electricity Production by Marine Exoelectrogenic Bacteria in Self-Aggregated Hydrogel of Microbially Reduced Graphene Oxide.</title>
        <authorList>
            <person name="Yoshida N."/>
            <person name="Goto Y."/>
            <person name="Miyata Y."/>
        </authorList>
    </citation>
    <scope>NUCLEOTIDE SEQUENCE [LARGE SCALE GENOMIC DNA]</scope>
    <source>
        <strain evidence="1 2">NIT-T3</strain>
    </source>
</reference>
<dbReference type="Proteomes" id="UP001319827">
    <property type="component" value="Chromosome"/>
</dbReference>
<accession>A0ABM8HTH2</accession>
<sequence>MTLLQKLTGYLLLPLALVGALAFAGCGGGEGDLDPPSLTLQGGVFRTPIQTTSITLEGAVEPGATVEVFLNDNEIDSGQILVIGGDWSATVNNLVVGANVIEVRATDDIGNNNSLALVVVREVVTIEQFVSPTPDGAQTVSGRVAADNTVAVSISDAAGTVVSEGAAQISGVAWSYDITGLPQDGDYVLVATATDGAGVANTASVTLNVLADAPLLTLDPFVPEVSSASHDFSGAYSGQSISLFLNGVEVDEFTQDGANWSFSATALPIGENTLLVTVTGADLTTASGTTSVLFKP</sequence>
<name>A0ABM8HTH2_9BACT</name>
<evidence type="ECO:0000313" key="2">
    <source>
        <dbReference type="Proteomes" id="UP001319827"/>
    </source>
</evidence>